<dbReference type="Proteomes" id="UP000682877">
    <property type="component" value="Chromosome 7"/>
</dbReference>
<evidence type="ECO:0000256" key="9">
    <source>
        <dbReference type="RuleBase" id="RU004020"/>
    </source>
</evidence>
<dbReference type="GO" id="GO:0006357">
    <property type="term" value="P:regulation of transcription by RNA polymerase II"/>
    <property type="evidence" value="ECO:0007669"/>
    <property type="project" value="TreeGrafter"/>
</dbReference>
<dbReference type="SMART" id="SM00415">
    <property type="entry name" value="HSF"/>
    <property type="match status" value="1"/>
</dbReference>
<evidence type="ECO:0000256" key="4">
    <source>
        <dbReference type="ARBA" id="ARBA00023015"/>
    </source>
</evidence>
<dbReference type="GO" id="GO:0003700">
    <property type="term" value="F:DNA-binding transcription factor activity"/>
    <property type="evidence" value="ECO:0007669"/>
    <property type="project" value="InterPro"/>
</dbReference>
<protein>
    <recommendedName>
        <fullName evidence="10">HSF-type DNA-binding domain-containing protein</fullName>
    </recommendedName>
</protein>
<evidence type="ECO:0000256" key="1">
    <source>
        <dbReference type="ARBA" id="ARBA00004123"/>
    </source>
</evidence>
<accession>A0A8S2ANW9</accession>
<dbReference type="PANTHER" id="PTHR10015:SF430">
    <property type="entry name" value="HSF-TYPE DNA-BINDING DOMAIN-CONTAINING PROTEIN"/>
    <property type="match status" value="1"/>
</dbReference>
<evidence type="ECO:0000256" key="7">
    <source>
        <dbReference type="ARBA" id="ARBA00023163"/>
    </source>
</evidence>
<comment type="similarity">
    <text evidence="9">Belongs to the HSF family.</text>
</comment>
<keyword evidence="5" id="KW-0346">Stress response</keyword>
<dbReference type="PRINTS" id="PR00056">
    <property type="entry name" value="HSFDOMAIN"/>
</dbReference>
<organism evidence="11 12">
    <name type="scientific">Arabidopsis arenosa</name>
    <name type="common">Sand rock-cress</name>
    <name type="synonym">Cardaminopsis arenosa</name>
    <dbReference type="NCBI Taxonomy" id="38785"/>
    <lineage>
        <taxon>Eukaryota</taxon>
        <taxon>Viridiplantae</taxon>
        <taxon>Streptophyta</taxon>
        <taxon>Embryophyta</taxon>
        <taxon>Tracheophyta</taxon>
        <taxon>Spermatophyta</taxon>
        <taxon>Magnoliopsida</taxon>
        <taxon>eudicotyledons</taxon>
        <taxon>Gunneridae</taxon>
        <taxon>Pentapetalae</taxon>
        <taxon>rosids</taxon>
        <taxon>malvids</taxon>
        <taxon>Brassicales</taxon>
        <taxon>Brassicaceae</taxon>
        <taxon>Camelineae</taxon>
        <taxon>Arabidopsis</taxon>
    </lineage>
</organism>
<evidence type="ECO:0000256" key="6">
    <source>
        <dbReference type="ARBA" id="ARBA00023125"/>
    </source>
</evidence>
<evidence type="ECO:0000256" key="8">
    <source>
        <dbReference type="ARBA" id="ARBA00023242"/>
    </source>
</evidence>
<dbReference type="GO" id="GO:0034605">
    <property type="term" value="P:cellular response to heat"/>
    <property type="evidence" value="ECO:0007669"/>
    <property type="project" value="TreeGrafter"/>
</dbReference>
<keyword evidence="4" id="KW-0805">Transcription regulation</keyword>
<keyword evidence="6" id="KW-0238">DNA-binding</keyword>
<evidence type="ECO:0000256" key="5">
    <source>
        <dbReference type="ARBA" id="ARBA00023016"/>
    </source>
</evidence>
<evidence type="ECO:0000313" key="12">
    <source>
        <dbReference type="Proteomes" id="UP000682877"/>
    </source>
</evidence>
<reference evidence="11" key="1">
    <citation type="submission" date="2021-01" db="EMBL/GenBank/DDBJ databases">
        <authorList>
            <person name="Bezrukov I."/>
        </authorList>
    </citation>
    <scope>NUCLEOTIDE SEQUENCE</scope>
</reference>
<dbReference type="AlphaFoldDB" id="A0A8S2ANW9"/>
<keyword evidence="7" id="KW-0804">Transcription</keyword>
<keyword evidence="12" id="KW-1185">Reference proteome</keyword>
<keyword evidence="3" id="KW-0597">Phosphoprotein</keyword>
<name>A0A8S2ANW9_ARAAE</name>
<dbReference type="Pfam" id="PF00447">
    <property type="entry name" value="HSF_DNA-bind"/>
    <property type="match status" value="1"/>
</dbReference>
<comment type="subcellular location">
    <subcellularLocation>
        <location evidence="1">Nucleus</location>
    </subcellularLocation>
</comment>
<dbReference type="Gene3D" id="1.10.10.10">
    <property type="entry name" value="Winged helix-like DNA-binding domain superfamily/Winged helix DNA-binding domain"/>
    <property type="match status" value="1"/>
</dbReference>
<dbReference type="FunFam" id="1.10.10.10:FF:000037">
    <property type="entry name" value="Heat stress transcription factor B-4"/>
    <property type="match status" value="1"/>
</dbReference>
<dbReference type="GO" id="GO:0000978">
    <property type="term" value="F:RNA polymerase II cis-regulatory region sequence-specific DNA binding"/>
    <property type="evidence" value="ECO:0007669"/>
    <property type="project" value="TreeGrafter"/>
</dbReference>
<dbReference type="InterPro" id="IPR036388">
    <property type="entry name" value="WH-like_DNA-bd_sf"/>
</dbReference>
<evidence type="ECO:0000259" key="10">
    <source>
        <dbReference type="SMART" id="SM00415"/>
    </source>
</evidence>
<sequence>MGDGCTIDHPLLANFGRRYFPRVLYKIVNDRKTNSVISWGENGKSFIIWDQQEFCRDLLPRVVRISSFPIFVKRLETYGFTKVESDHFEYANDDFVKGKPKLALEIHKRFVETLIRPNSVFKPLGIEPAALKAMMKQYKECLPPGTFDFKPSLRDPDALRAHLMDAMKQGRAVPKDPLSLHEKELAATLMADLKDVIKRRKAFLMEALAAAGPSSGVTQ</sequence>
<feature type="domain" description="HSF-type DNA-binding" evidence="10">
    <location>
        <begin position="16"/>
        <end position="109"/>
    </location>
</feature>
<comment type="subunit">
    <text evidence="2">Homotrimer.</text>
</comment>
<dbReference type="GO" id="GO:0005634">
    <property type="term" value="C:nucleus"/>
    <property type="evidence" value="ECO:0007669"/>
    <property type="project" value="UniProtKB-SubCell"/>
</dbReference>
<dbReference type="InterPro" id="IPR036390">
    <property type="entry name" value="WH_DNA-bd_sf"/>
</dbReference>
<dbReference type="PANTHER" id="PTHR10015">
    <property type="entry name" value="HEAT SHOCK TRANSCRIPTION FACTOR"/>
    <property type="match status" value="1"/>
</dbReference>
<evidence type="ECO:0000256" key="3">
    <source>
        <dbReference type="ARBA" id="ARBA00022553"/>
    </source>
</evidence>
<dbReference type="InterPro" id="IPR000232">
    <property type="entry name" value="HSF_DNA-bd"/>
</dbReference>
<proteinExistence type="inferred from homology"/>
<gene>
    <name evidence="11" type="ORF">AARE701A_LOCUS17987</name>
</gene>
<evidence type="ECO:0000313" key="11">
    <source>
        <dbReference type="EMBL" id="CAE6166431.1"/>
    </source>
</evidence>
<evidence type="ECO:0000256" key="2">
    <source>
        <dbReference type="ARBA" id="ARBA00011233"/>
    </source>
</evidence>
<keyword evidence="8" id="KW-0539">Nucleus</keyword>
<dbReference type="EMBL" id="LR999457">
    <property type="protein sequence ID" value="CAE6166431.1"/>
    <property type="molecule type" value="Genomic_DNA"/>
</dbReference>
<dbReference type="SUPFAM" id="SSF46785">
    <property type="entry name" value="Winged helix' DNA-binding domain"/>
    <property type="match status" value="1"/>
</dbReference>